<reference evidence="4 5" key="1">
    <citation type="submission" date="2017-03" db="EMBL/GenBank/DDBJ databases">
        <title>Isolation of Levoglucosan Utilizing Bacteria.</title>
        <authorList>
            <person name="Arya A.S."/>
        </authorList>
    </citation>
    <scope>NUCLEOTIDE SEQUENCE [LARGE SCALE GENOMIC DNA]</scope>
    <source>
        <strain evidence="4 5">MEC069</strain>
    </source>
</reference>
<dbReference type="Proteomes" id="UP000298246">
    <property type="component" value="Unassembled WGS sequence"/>
</dbReference>
<feature type="domain" description="Lon proteolytic" evidence="3">
    <location>
        <begin position="258"/>
        <end position="371"/>
    </location>
</feature>
<dbReference type="Gene3D" id="2.30.42.10">
    <property type="match status" value="1"/>
</dbReference>
<evidence type="ECO:0000259" key="3">
    <source>
        <dbReference type="PROSITE" id="PS51786"/>
    </source>
</evidence>
<evidence type="ECO:0000256" key="2">
    <source>
        <dbReference type="SAM" id="Phobius"/>
    </source>
</evidence>
<dbReference type="Pfam" id="PF13180">
    <property type="entry name" value="PDZ_2"/>
    <property type="match status" value="1"/>
</dbReference>
<dbReference type="RefSeq" id="WP_134754911.1">
    <property type="nucleotide sequence ID" value="NZ_MYFO02000001.1"/>
</dbReference>
<dbReference type="PANTHER" id="PTHR10046">
    <property type="entry name" value="ATP DEPENDENT LON PROTEASE FAMILY MEMBER"/>
    <property type="match status" value="1"/>
</dbReference>
<sequence length="374" mass="40253">MAENEDHHIRTGSGDNYRPPRLGASRRYLLGALIGVVALYLLFFMQLPFFIFMPGTAEAVGPMVQVKAGADAETGSLMLTTVRVADANVLNYTAALFNKYQEIQRKESVFREGESESEYSQRQEYVMLTSQASAIQAAYRKAGVPFHIRHEGVMVLKTVAGMPGEKVFKPGDVLLQVDDKPIGESNELIDYVSGKKAGDQVKLSFKRGDNVYSRTLALQLLPQEAGDTSAPRAGLGVVPADMQAVAADDAQKQITIQAGEIGGPSAGLMFSLEIYNQLTPGDITKGHRIAGTGTIEADGTVGVIGGIQHKIVAADKAGAEIFFAPKDLTLADGTQIRNYSDAVARAKEIGSKMKIVEVSTMDDALRYLQELPAP</sequence>
<feature type="transmembrane region" description="Helical" evidence="2">
    <location>
        <begin position="28"/>
        <end position="53"/>
    </location>
</feature>
<dbReference type="EC" id="3.4.21.53" evidence="1"/>
<dbReference type="GO" id="GO:0004176">
    <property type="term" value="F:ATP-dependent peptidase activity"/>
    <property type="evidence" value="ECO:0007669"/>
    <property type="project" value="UniProtKB-UniRule"/>
</dbReference>
<dbReference type="SUPFAM" id="SSF50156">
    <property type="entry name" value="PDZ domain-like"/>
    <property type="match status" value="1"/>
</dbReference>
<dbReference type="InterPro" id="IPR027065">
    <property type="entry name" value="Lon_Prtase"/>
</dbReference>
<comment type="catalytic activity">
    <reaction evidence="1">
        <text>Hydrolysis of proteins in presence of ATP.</text>
        <dbReference type="EC" id="3.4.21.53"/>
    </reaction>
</comment>
<feature type="active site" evidence="1">
    <location>
        <position position="265"/>
    </location>
</feature>
<comment type="similarity">
    <text evidence="1">Belongs to the peptidase S16 family.</text>
</comment>
<dbReference type="InterPro" id="IPR020568">
    <property type="entry name" value="Ribosomal_Su5_D2-typ_SF"/>
</dbReference>
<dbReference type="InterPro" id="IPR001478">
    <property type="entry name" value="PDZ"/>
</dbReference>
<dbReference type="OrthoDB" id="2356897at2"/>
<dbReference type="GO" id="GO:0005524">
    <property type="term" value="F:ATP binding"/>
    <property type="evidence" value="ECO:0007669"/>
    <property type="project" value="InterPro"/>
</dbReference>
<gene>
    <name evidence="4" type="ORF">B5M42_16930</name>
</gene>
<keyword evidence="1" id="KW-0378">Hydrolase</keyword>
<evidence type="ECO:0000313" key="4">
    <source>
        <dbReference type="EMBL" id="TFE85660.1"/>
    </source>
</evidence>
<accession>A0A4Y8PY55</accession>
<dbReference type="EMBL" id="MYFO01000024">
    <property type="protein sequence ID" value="TFE85660.1"/>
    <property type="molecule type" value="Genomic_DNA"/>
</dbReference>
<dbReference type="GO" id="GO:0004252">
    <property type="term" value="F:serine-type endopeptidase activity"/>
    <property type="evidence" value="ECO:0007669"/>
    <property type="project" value="UniProtKB-UniRule"/>
</dbReference>
<keyword evidence="5" id="KW-1185">Reference proteome</keyword>
<dbReference type="GO" id="GO:0006508">
    <property type="term" value="P:proteolysis"/>
    <property type="evidence" value="ECO:0007669"/>
    <property type="project" value="UniProtKB-KW"/>
</dbReference>
<dbReference type="InterPro" id="IPR008269">
    <property type="entry name" value="Lon_proteolytic"/>
</dbReference>
<dbReference type="InterPro" id="IPR014721">
    <property type="entry name" value="Ribsml_uS5_D2-typ_fold_subgr"/>
</dbReference>
<dbReference type="PROSITE" id="PS51786">
    <property type="entry name" value="LON_PROTEOLYTIC"/>
    <property type="match status" value="1"/>
</dbReference>
<dbReference type="AlphaFoldDB" id="A0A4Y8PY55"/>
<feature type="active site" evidence="1">
    <location>
        <position position="310"/>
    </location>
</feature>
<protein>
    <recommendedName>
        <fullName evidence="1">endopeptidase La</fullName>
        <ecNumber evidence="1">3.4.21.53</ecNumber>
    </recommendedName>
</protein>
<keyword evidence="2" id="KW-0812">Transmembrane</keyword>
<name>A0A4Y8PY55_9BACL</name>
<keyword evidence="2" id="KW-0472">Membrane</keyword>
<evidence type="ECO:0000313" key="5">
    <source>
        <dbReference type="Proteomes" id="UP000298246"/>
    </source>
</evidence>
<organism evidence="4 5">
    <name type="scientific">Paenibacillus athensensis</name>
    <dbReference type="NCBI Taxonomy" id="1967502"/>
    <lineage>
        <taxon>Bacteria</taxon>
        <taxon>Bacillati</taxon>
        <taxon>Bacillota</taxon>
        <taxon>Bacilli</taxon>
        <taxon>Bacillales</taxon>
        <taxon>Paenibacillaceae</taxon>
        <taxon>Paenibacillus</taxon>
    </lineage>
</organism>
<dbReference type="InterPro" id="IPR036034">
    <property type="entry name" value="PDZ_sf"/>
</dbReference>
<dbReference type="GO" id="GO:0030163">
    <property type="term" value="P:protein catabolic process"/>
    <property type="evidence" value="ECO:0007669"/>
    <property type="project" value="InterPro"/>
</dbReference>
<evidence type="ECO:0000256" key="1">
    <source>
        <dbReference type="PROSITE-ProRule" id="PRU01122"/>
    </source>
</evidence>
<proteinExistence type="inferred from homology"/>
<dbReference type="NCBIfam" id="NF041438">
    <property type="entry name" value="SepM_fam_S16"/>
    <property type="match status" value="1"/>
</dbReference>
<keyword evidence="1" id="KW-0720">Serine protease</keyword>
<keyword evidence="1" id="KW-0645">Protease</keyword>
<dbReference type="Gene3D" id="3.30.230.10">
    <property type="match status" value="1"/>
</dbReference>
<comment type="caution">
    <text evidence="4">The sequence shown here is derived from an EMBL/GenBank/DDBJ whole genome shotgun (WGS) entry which is preliminary data.</text>
</comment>
<dbReference type="Pfam" id="PF05362">
    <property type="entry name" value="Lon_C"/>
    <property type="match status" value="1"/>
</dbReference>
<keyword evidence="2" id="KW-1133">Transmembrane helix</keyword>
<dbReference type="SUPFAM" id="SSF54211">
    <property type="entry name" value="Ribosomal protein S5 domain 2-like"/>
    <property type="match status" value="1"/>
</dbReference>
<dbReference type="SMART" id="SM00228">
    <property type="entry name" value="PDZ"/>
    <property type="match status" value="1"/>
</dbReference>